<feature type="compositionally biased region" description="Polar residues" evidence="3">
    <location>
        <begin position="480"/>
        <end position="504"/>
    </location>
</feature>
<proteinExistence type="predicted"/>
<feature type="compositionally biased region" description="Gly residues" evidence="3">
    <location>
        <begin position="451"/>
        <end position="463"/>
    </location>
</feature>
<feature type="compositionally biased region" description="Low complexity" evidence="3">
    <location>
        <begin position="698"/>
        <end position="723"/>
    </location>
</feature>
<feature type="compositionally biased region" description="Low complexity" evidence="3">
    <location>
        <begin position="42"/>
        <end position="52"/>
    </location>
</feature>
<accession>A0AAE0MU05</accession>
<organism evidence="4 5">
    <name type="scientific">Neurospora tetraspora</name>
    <dbReference type="NCBI Taxonomy" id="94610"/>
    <lineage>
        <taxon>Eukaryota</taxon>
        <taxon>Fungi</taxon>
        <taxon>Dikarya</taxon>
        <taxon>Ascomycota</taxon>
        <taxon>Pezizomycotina</taxon>
        <taxon>Sordariomycetes</taxon>
        <taxon>Sordariomycetidae</taxon>
        <taxon>Sordariales</taxon>
        <taxon>Sordariaceae</taxon>
        <taxon>Neurospora</taxon>
    </lineage>
</organism>
<sequence>MNNIGNMAQMNAMGGPVGGAPMPMMNNGAMPVRPQQPPQPQPQQQQQQQQQQMQFGTGTIDGGRALLETYIYDYFIRQGMYDCARTILQNNPQIKTDKSASPGQNLNGLGDDPMDTDSKDNLDQKRPDDLPPAAIPNSSTSNTSFLLDWFSLFWDMFNSQKSKGPALVNQYVQHNQNQSRMRQEQMLRQMRPDYNAHVQYQQQMMRNMNGMGGMMKPGNQLQRAAMANSQNPQAMQMLQAQKAAQMQRDPSDMDGNRVRAASPGSADNAPSPSKRPRLEGASFNPNAGVMVQNGRQMQGMPGQQQVGGGPNSAQAFFINQIRPNSLTPNQLQALINANPNSHQLKAYAANLQQHHGKQMPTNPMANAGGPQNQGSPMLPQGPDGQNINQFYNQEMGGGNMRAGPGNGQNGSSNHALQDYQMQLMLLEQQNKKRLMMARQEQDGMPRPEGPNGPGGPGGPGGPQGPNPQGFQGNSPPGQRNGASPNPSEQMKRANQQMNNPQNMGSPLPDGAQNRSSPNPMNFMAGNMDPNGGQPHYGMNMNMGNQMGGGMRPPSSHPGQPFNGQMNPQMVAAQQQRQAQMQQQAQQQAQQQQQQAQQAQQQQAAQQQQNQGGPNMQWQQPGPNGQMVGQPPQAQQAQGPAQQRAMPPPSAPPTAAAMTNAANSRNATSSPQVTNAAPPTPNQGNKPAPKKKETKNAKNKAATQKKSNQNLNAGATPAADADQPQEPPAPATPITPVNPASFGKNQVGNQVVQNGQPAAPVPPPSVPQVAAPPHPDPAQNNNFAEPMMRGVLTSKLQNFDVEFANPLTSNDVLNDFDFDSFLHDNDNGGEAFDFNAGVFLDGNEIGTTE</sequence>
<dbReference type="RefSeq" id="XP_062683524.1">
    <property type="nucleotide sequence ID" value="XM_062824396.1"/>
</dbReference>
<evidence type="ECO:0000256" key="2">
    <source>
        <dbReference type="ARBA" id="ARBA00023242"/>
    </source>
</evidence>
<comment type="caution">
    <text evidence="4">The sequence shown here is derived from an EMBL/GenBank/DDBJ whole genome shotgun (WGS) entry which is preliminary data.</text>
</comment>
<keyword evidence="2" id="KW-0539">Nucleus</keyword>
<feature type="compositionally biased region" description="Pro residues" evidence="3">
    <location>
        <begin position="758"/>
        <end position="775"/>
    </location>
</feature>
<feature type="compositionally biased region" description="Basic and acidic residues" evidence="3">
    <location>
        <begin position="116"/>
        <end position="129"/>
    </location>
</feature>
<feature type="compositionally biased region" description="Low complexity" evidence="3">
    <location>
        <begin position="652"/>
        <end position="670"/>
    </location>
</feature>
<feature type="compositionally biased region" description="Polar residues" evidence="3">
    <location>
        <begin position="94"/>
        <end position="107"/>
    </location>
</feature>
<dbReference type="GO" id="GO:0045944">
    <property type="term" value="P:positive regulation of transcription by RNA polymerase II"/>
    <property type="evidence" value="ECO:0007669"/>
    <property type="project" value="TreeGrafter"/>
</dbReference>
<feature type="region of interest" description="Disordered" evidence="3">
    <location>
        <begin position="437"/>
        <end position="780"/>
    </location>
</feature>
<evidence type="ECO:0000313" key="5">
    <source>
        <dbReference type="Proteomes" id="UP001278500"/>
    </source>
</evidence>
<evidence type="ECO:0000256" key="3">
    <source>
        <dbReference type="SAM" id="MobiDB-lite"/>
    </source>
</evidence>
<dbReference type="GeneID" id="87861550"/>
<feature type="region of interest" description="Disordered" evidence="3">
    <location>
        <begin position="226"/>
        <end position="288"/>
    </location>
</feature>
<evidence type="ECO:0008006" key="6">
    <source>
        <dbReference type="Google" id="ProtNLM"/>
    </source>
</evidence>
<dbReference type="InterPro" id="IPR006594">
    <property type="entry name" value="LisH"/>
</dbReference>
<keyword evidence="5" id="KW-1185">Reference proteome</keyword>
<evidence type="ECO:0000256" key="1">
    <source>
        <dbReference type="ARBA" id="ARBA00004123"/>
    </source>
</evidence>
<feature type="region of interest" description="Disordered" evidence="3">
    <location>
        <begin position="360"/>
        <end position="413"/>
    </location>
</feature>
<feature type="compositionally biased region" description="Low complexity" evidence="3">
    <location>
        <begin position="566"/>
        <end position="644"/>
    </location>
</feature>
<name>A0AAE0MU05_9PEZI</name>
<feature type="region of interest" description="Disordered" evidence="3">
    <location>
        <begin position="94"/>
        <end position="138"/>
    </location>
</feature>
<dbReference type="GO" id="GO:0005634">
    <property type="term" value="C:nucleus"/>
    <property type="evidence" value="ECO:0007669"/>
    <property type="project" value="UniProtKB-SubCell"/>
</dbReference>
<feature type="compositionally biased region" description="Polar residues" evidence="3">
    <location>
        <begin position="360"/>
        <end position="375"/>
    </location>
</feature>
<dbReference type="AlphaFoldDB" id="A0AAE0MU05"/>
<dbReference type="PROSITE" id="PS50896">
    <property type="entry name" value="LISH"/>
    <property type="match status" value="1"/>
</dbReference>
<gene>
    <name evidence="4" type="ORF">B0H65DRAFT_422310</name>
</gene>
<reference evidence="4" key="2">
    <citation type="submission" date="2023-06" db="EMBL/GenBank/DDBJ databases">
        <authorList>
            <consortium name="Lawrence Berkeley National Laboratory"/>
            <person name="Haridas S."/>
            <person name="Hensen N."/>
            <person name="Bonometti L."/>
            <person name="Westerberg I."/>
            <person name="Brannstrom I.O."/>
            <person name="Guillou S."/>
            <person name="Cros-Aarteil S."/>
            <person name="Calhoun S."/>
            <person name="Kuo A."/>
            <person name="Mondo S."/>
            <person name="Pangilinan J."/>
            <person name="Riley R."/>
            <person name="Labutti K."/>
            <person name="Andreopoulos B."/>
            <person name="Lipzen A."/>
            <person name="Chen C."/>
            <person name="Yanf M."/>
            <person name="Daum C."/>
            <person name="Ng V."/>
            <person name="Clum A."/>
            <person name="Steindorff A."/>
            <person name="Ohm R."/>
            <person name="Martin F."/>
            <person name="Silar P."/>
            <person name="Natvig D."/>
            <person name="Lalanne C."/>
            <person name="Gautier V."/>
            <person name="Ament-Velasquez S.L."/>
            <person name="Kruys A."/>
            <person name="Hutchinson M.I."/>
            <person name="Powell A.J."/>
            <person name="Barry K."/>
            <person name="Miller A.N."/>
            <person name="Grigoriev I.V."/>
            <person name="Debuchy R."/>
            <person name="Gladieux P."/>
            <person name="Thoren M.H."/>
            <person name="Johannesson H."/>
        </authorList>
    </citation>
    <scope>NUCLEOTIDE SEQUENCE</scope>
    <source>
        <strain evidence="4">CBS 560.94</strain>
    </source>
</reference>
<feature type="compositionally biased region" description="Polar residues" evidence="3">
    <location>
        <begin position="383"/>
        <end position="392"/>
    </location>
</feature>
<dbReference type="PANTHER" id="PTHR12610">
    <property type="entry name" value="SINGLE STRANDED DNA BINDING PROTEIN"/>
    <property type="match status" value="1"/>
</dbReference>
<feature type="compositionally biased region" description="Low complexity" evidence="3">
    <location>
        <begin position="18"/>
        <end position="32"/>
    </location>
</feature>
<dbReference type="EMBL" id="JAUEPP010000003">
    <property type="protein sequence ID" value="KAK3348442.1"/>
    <property type="molecule type" value="Genomic_DNA"/>
</dbReference>
<feature type="region of interest" description="Disordered" evidence="3">
    <location>
        <begin position="18"/>
        <end position="54"/>
    </location>
</feature>
<evidence type="ECO:0000313" key="4">
    <source>
        <dbReference type="EMBL" id="KAK3348442.1"/>
    </source>
</evidence>
<feature type="compositionally biased region" description="Low complexity" evidence="3">
    <location>
        <begin position="733"/>
        <end position="757"/>
    </location>
</feature>
<reference evidence="4" key="1">
    <citation type="journal article" date="2023" name="Mol. Phylogenet. Evol.">
        <title>Genome-scale phylogeny and comparative genomics of the fungal order Sordariales.</title>
        <authorList>
            <person name="Hensen N."/>
            <person name="Bonometti L."/>
            <person name="Westerberg I."/>
            <person name="Brannstrom I.O."/>
            <person name="Guillou S."/>
            <person name="Cros-Aarteil S."/>
            <person name="Calhoun S."/>
            <person name="Haridas S."/>
            <person name="Kuo A."/>
            <person name="Mondo S."/>
            <person name="Pangilinan J."/>
            <person name="Riley R."/>
            <person name="LaButti K."/>
            <person name="Andreopoulos B."/>
            <person name="Lipzen A."/>
            <person name="Chen C."/>
            <person name="Yan M."/>
            <person name="Daum C."/>
            <person name="Ng V."/>
            <person name="Clum A."/>
            <person name="Steindorff A."/>
            <person name="Ohm R.A."/>
            <person name="Martin F."/>
            <person name="Silar P."/>
            <person name="Natvig D.O."/>
            <person name="Lalanne C."/>
            <person name="Gautier V."/>
            <person name="Ament-Velasquez S.L."/>
            <person name="Kruys A."/>
            <person name="Hutchinson M.I."/>
            <person name="Powell A.J."/>
            <person name="Barry K."/>
            <person name="Miller A.N."/>
            <person name="Grigoriev I.V."/>
            <person name="Debuchy R."/>
            <person name="Gladieux P."/>
            <person name="Hiltunen Thoren M."/>
            <person name="Johannesson H."/>
        </authorList>
    </citation>
    <scope>NUCLEOTIDE SEQUENCE</scope>
    <source>
        <strain evidence="4">CBS 560.94</strain>
    </source>
</reference>
<dbReference type="PANTHER" id="PTHR12610:SF12">
    <property type="entry name" value="SEQUENCE-SPECIFIC SINGLE-STRANDED DNA-BINDING PROTEIN, ISOFORM D"/>
    <property type="match status" value="1"/>
</dbReference>
<feature type="compositionally biased region" description="Gly residues" evidence="3">
    <location>
        <begin position="395"/>
        <end position="408"/>
    </location>
</feature>
<feature type="compositionally biased region" description="Low complexity" evidence="3">
    <location>
        <begin position="233"/>
        <end position="247"/>
    </location>
</feature>
<feature type="compositionally biased region" description="Low complexity" evidence="3">
    <location>
        <begin position="466"/>
        <end position="478"/>
    </location>
</feature>
<comment type="subcellular location">
    <subcellularLocation>
        <location evidence="1">Nucleus</location>
    </subcellularLocation>
</comment>
<protein>
    <recommendedName>
        <fullName evidence="6">LisH domain-containing protein</fullName>
    </recommendedName>
</protein>
<dbReference type="Proteomes" id="UP001278500">
    <property type="component" value="Unassembled WGS sequence"/>
</dbReference>